<dbReference type="EMBL" id="BPLR01006409">
    <property type="protein sequence ID" value="GIY09634.1"/>
    <property type="molecule type" value="Genomic_DNA"/>
</dbReference>
<keyword evidence="2" id="KW-1185">Reference proteome</keyword>
<sequence length="140" mass="15996">MIGSLIMINAHDDNRSPAHDTAQHDLLSGLWLRECPTSHFPSSDFHISWQSLLDDQDACLRICSFSQPESYLISVNVAGRASYMSKKRRQLSERLVSFRKKIMSRHVYLITRYLSSHNTSILFCFLACTASPSRVNQPHV</sequence>
<organism evidence="1 2">
    <name type="scientific">Caerostris extrusa</name>
    <name type="common">Bark spider</name>
    <name type="synonym">Caerostris bankana</name>
    <dbReference type="NCBI Taxonomy" id="172846"/>
    <lineage>
        <taxon>Eukaryota</taxon>
        <taxon>Metazoa</taxon>
        <taxon>Ecdysozoa</taxon>
        <taxon>Arthropoda</taxon>
        <taxon>Chelicerata</taxon>
        <taxon>Arachnida</taxon>
        <taxon>Araneae</taxon>
        <taxon>Araneomorphae</taxon>
        <taxon>Entelegynae</taxon>
        <taxon>Araneoidea</taxon>
        <taxon>Araneidae</taxon>
        <taxon>Caerostris</taxon>
    </lineage>
</organism>
<dbReference type="AlphaFoldDB" id="A0AAV4QK06"/>
<reference evidence="1 2" key="1">
    <citation type="submission" date="2021-06" db="EMBL/GenBank/DDBJ databases">
        <title>Caerostris extrusa draft genome.</title>
        <authorList>
            <person name="Kono N."/>
            <person name="Arakawa K."/>
        </authorList>
    </citation>
    <scope>NUCLEOTIDE SEQUENCE [LARGE SCALE GENOMIC DNA]</scope>
</reference>
<protein>
    <submittedName>
        <fullName evidence="1">Uncharacterized protein</fullName>
    </submittedName>
</protein>
<proteinExistence type="predicted"/>
<accession>A0AAV4QK06</accession>
<comment type="caution">
    <text evidence="1">The sequence shown here is derived from an EMBL/GenBank/DDBJ whole genome shotgun (WGS) entry which is preliminary data.</text>
</comment>
<evidence type="ECO:0000313" key="2">
    <source>
        <dbReference type="Proteomes" id="UP001054945"/>
    </source>
</evidence>
<gene>
    <name evidence="1" type="ORF">CEXT_653031</name>
</gene>
<dbReference type="Proteomes" id="UP001054945">
    <property type="component" value="Unassembled WGS sequence"/>
</dbReference>
<evidence type="ECO:0000313" key="1">
    <source>
        <dbReference type="EMBL" id="GIY09634.1"/>
    </source>
</evidence>
<name>A0AAV4QK06_CAEEX</name>